<dbReference type="Gene3D" id="3.30.70.1990">
    <property type="match status" value="1"/>
</dbReference>
<dbReference type="InterPro" id="IPR002937">
    <property type="entry name" value="Amino_oxidase"/>
</dbReference>
<dbReference type="Gene3D" id="3.50.50.60">
    <property type="entry name" value="FAD/NAD(P)-binding domain"/>
    <property type="match status" value="1"/>
</dbReference>
<keyword evidence="3" id="KW-1185">Reference proteome</keyword>
<protein>
    <submittedName>
        <fullName evidence="2">FAD-dependent oxidoreductase</fullName>
    </submittedName>
</protein>
<dbReference type="SUPFAM" id="SSF51905">
    <property type="entry name" value="FAD/NAD(P)-binding domain"/>
    <property type="match status" value="1"/>
</dbReference>
<dbReference type="InterPro" id="IPR050464">
    <property type="entry name" value="Zeta_carotene_desat/Oxidored"/>
</dbReference>
<evidence type="ECO:0000313" key="2">
    <source>
        <dbReference type="EMBL" id="MDT3728210.1"/>
    </source>
</evidence>
<dbReference type="Proteomes" id="UP001181313">
    <property type="component" value="Unassembled WGS sequence"/>
</dbReference>
<gene>
    <name evidence="2" type="ORF">ROS62_26365</name>
</gene>
<organism evidence="2 3">
    <name type="scientific">Streptomyces althioticus subsp. attaecolombicae</name>
    <dbReference type="NCBI Taxonomy" id="3075534"/>
    <lineage>
        <taxon>Bacteria</taxon>
        <taxon>Bacillati</taxon>
        <taxon>Actinomycetota</taxon>
        <taxon>Actinomycetes</taxon>
        <taxon>Kitasatosporales</taxon>
        <taxon>Streptomycetaceae</taxon>
        <taxon>Streptomyces</taxon>
        <taxon>Streptomyces althioticus group</taxon>
    </lineage>
</organism>
<evidence type="ECO:0000313" key="3">
    <source>
        <dbReference type="Proteomes" id="UP001181313"/>
    </source>
</evidence>
<accession>A0ABU3I5I0</accession>
<dbReference type="PANTHER" id="PTHR42923:SF17">
    <property type="entry name" value="AMINE OXIDASE DOMAIN-CONTAINING PROTEIN"/>
    <property type="match status" value="1"/>
</dbReference>
<name>A0ABU3I5I0_9ACTN</name>
<sequence>MFINAGRRLTVKARVAVVGGGVAGVSAAYHLRDDAQVTLFESEARLGGHANTIEVEDSGRTLGLDTAFIVYNEPHYPTLTRFFADLGVATQSHPGKFSFFDLDAQTTYVSDDFELPEEEIRARYPDDFVQLWQEARRFLRESPRHFMRRQADIPLGEYLDRHGYSREFRYGFIVLISTAAWSVPAEQIWEMPASTVIAFFYAHGAEGLGGRTAPWRTVTGGSISYLRAAERVLREAGADLRTGTPVTRVRETGDGVDVRSGAAELGRYDYVVLATHADDALRVLENPDERQRRLQAVRYHPTRATLHTDTAVMPKDTAGWRSWNYGRRQVDGQQASWVNYYLNDLQCLTASRDYFLTLDSGVPIREECVVADISYRHPVFSLPARRLQADIHSVNDCASRVRFAGSYFHSRKMGPDIIGSHESAFDSGSAAAESIRRSARAAAG</sequence>
<reference evidence="2" key="1">
    <citation type="submission" date="2024-05" db="EMBL/GenBank/DDBJ databases">
        <title>30 novel species of actinomycetes from the DSMZ collection.</title>
        <authorList>
            <person name="Nouioui I."/>
        </authorList>
    </citation>
    <scope>NUCLEOTIDE SEQUENCE</scope>
    <source>
        <strain evidence="2">DSM 41972</strain>
    </source>
</reference>
<dbReference type="RefSeq" id="WP_337675184.1">
    <property type="nucleotide sequence ID" value="NZ_JAVSGH010000046.1"/>
</dbReference>
<feature type="domain" description="Amine oxidase" evidence="1">
    <location>
        <begin position="22"/>
        <end position="312"/>
    </location>
</feature>
<dbReference type="Pfam" id="PF01593">
    <property type="entry name" value="Amino_oxidase"/>
    <property type="match status" value="1"/>
</dbReference>
<dbReference type="EMBL" id="JAVSGH010000046">
    <property type="protein sequence ID" value="MDT3728210.1"/>
    <property type="molecule type" value="Genomic_DNA"/>
</dbReference>
<evidence type="ECO:0000259" key="1">
    <source>
        <dbReference type="Pfam" id="PF01593"/>
    </source>
</evidence>
<dbReference type="InterPro" id="IPR036188">
    <property type="entry name" value="FAD/NAD-bd_sf"/>
</dbReference>
<proteinExistence type="predicted"/>
<comment type="caution">
    <text evidence="2">The sequence shown here is derived from an EMBL/GenBank/DDBJ whole genome shotgun (WGS) entry which is preliminary data.</text>
</comment>
<dbReference type="Gene3D" id="1.10.405.20">
    <property type="match status" value="1"/>
</dbReference>
<dbReference type="PANTHER" id="PTHR42923">
    <property type="entry name" value="PROTOPORPHYRINOGEN OXIDASE"/>
    <property type="match status" value="1"/>
</dbReference>